<accession>A0ABQ1V7U1</accession>
<feature type="region of interest" description="Disordered" evidence="1">
    <location>
        <begin position="360"/>
        <end position="379"/>
    </location>
</feature>
<evidence type="ECO:0000259" key="2">
    <source>
        <dbReference type="Pfam" id="PF03432"/>
    </source>
</evidence>
<dbReference type="Proteomes" id="UP000647339">
    <property type="component" value="Unassembled WGS sequence"/>
</dbReference>
<keyword evidence="4" id="KW-1185">Reference proteome</keyword>
<reference evidence="4" key="1">
    <citation type="journal article" date="2019" name="Int. J. Syst. Evol. Microbiol.">
        <title>The Global Catalogue of Microorganisms (GCM) 10K type strain sequencing project: providing services to taxonomists for standard genome sequencing and annotation.</title>
        <authorList>
            <consortium name="The Broad Institute Genomics Platform"/>
            <consortium name="The Broad Institute Genome Sequencing Center for Infectious Disease"/>
            <person name="Wu L."/>
            <person name="Ma J."/>
        </authorList>
    </citation>
    <scope>NUCLEOTIDE SEQUENCE [LARGE SCALE GENOMIC DNA]</scope>
    <source>
        <strain evidence="4">CGMCC 1.15407</strain>
    </source>
</reference>
<comment type="caution">
    <text evidence="3">The sequence shown here is derived from an EMBL/GenBank/DDBJ whole genome shotgun (WGS) entry which is preliminary data.</text>
</comment>
<dbReference type="InterPro" id="IPR005094">
    <property type="entry name" value="Endonuclease_MobA/VirD2"/>
</dbReference>
<dbReference type="Pfam" id="PF03432">
    <property type="entry name" value="Relaxase"/>
    <property type="match status" value="1"/>
</dbReference>
<proteinExistence type="predicted"/>
<gene>
    <name evidence="3" type="ORF">GCM10011339_33670</name>
</gene>
<dbReference type="EMBL" id="BMIU01000019">
    <property type="protein sequence ID" value="GGF42456.1"/>
    <property type="molecule type" value="Genomic_DNA"/>
</dbReference>
<sequence length="425" mass="48200">MIAKITMGRNILGLLCYNEDKVKEGKATVLSAHGFGSQGKDASIREKHQRFRFFTDQNPRAKLNAFHISLNFSPKDQLDEHQLRYIAQQYMERIGFGAQPFLVYRHHDSAHMHVHIVSTNITGDGKRIETHNLGKLKSEKARKELEQELGLVKAEGQQEQRLRMEPLEPVVYGKRESKAAMANIITEVMRTYSYTSLGEFSALLGQFNIAVIQGGEGSRMKANKGLAYSILDEKGNRIGVPIKASAFYARPTMARLQKRMERNGPAKQRLVPVMRKSVEAILRQSAGKGMGHFQQALKRQGLAAHFHYSKTGEVFGLTFIDHVNRTAFKASELSREWSGKKTVQALKGTVLKDETPVALPKPKYYQDQQSPRTGGKDREIPVWPVGNVPALQHFLSFIQDLLRPEAQELADPFQRKKKKRRKLNR</sequence>
<name>A0ABQ1V7U1_9BACT</name>
<evidence type="ECO:0000256" key="1">
    <source>
        <dbReference type="SAM" id="MobiDB-lite"/>
    </source>
</evidence>
<evidence type="ECO:0000313" key="3">
    <source>
        <dbReference type="EMBL" id="GGF42456.1"/>
    </source>
</evidence>
<organism evidence="3 4">
    <name type="scientific">Echinicola rosea</name>
    <dbReference type="NCBI Taxonomy" id="1807691"/>
    <lineage>
        <taxon>Bacteria</taxon>
        <taxon>Pseudomonadati</taxon>
        <taxon>Bacteroidota</taxon>
        <taxon>Cytophagia</taxon>
        <taxon>Cytophagales</taxon>
        <taxon>Cyclobacteriaceae</taxon>
        <taxon>Echinicola</taxon>
    </lineage>
</organism>
<protein>
    <submittedName>
        <fullName evidence="3">Mobilization protein</fullName>
    </submittedName>
</protein>
<feature type="domain" description="MobA/VirD2-like nuclease" evidence="2">
    <location>
        <begin position="17"/>
        <end position="151"/>
    </location>
</feature>
<evidence type="ECO:0000313" key="4">
    <source>
        <dbReference type="Proteomes" id="UP000647339"/>
    </source>
</evidence>